<dbReference type="AlphaFoldDB" id="A0A371ETS1"/>
<reference evidence="1" key="1">
    <citation type="submission" date="2018-05" db="EMBL/GenBank/DDBJ databases">
        <title>Draft genome of Mucuna pruriens seed.</title>
        <authorList>
            <person name="Nnadi N.E."/>
            <person name="Vos R."/>
            <person name="Hasami M.H."/>
            <person name="Devisetty U.K."/>
            <person name="Aguiy J.C."/>
        </authorList>
    </citation>
    <scope>NUCLEOTIDE SEQUENCE [LARGE SCALE GENOMIC DNA]</scope>
    <source>
        <strain evidence="1">JCA_2017</strain>
    </source>
</reference>
<proteinExistence type="predicted"/>
<evidence type="ECO:0000313" key="2">
    <source>
        <dbReference type="Proteomes" id="UP000257109"/>
    </source>
</evidence>
<accession>A0A371ETS1</accession>
<sequence>MFQFMSNVGVPLGFTILTKPQKVCGTHVEGSEAQFGDTSPTQIGHLSLKHFPDTQGIKLKTEGDLVVSLVPHVFSDNDFRSRMACRVGNVLLLPYLTSPPIRTLT</sequence>
<feature type="non-terminal residue" evidence="1">
    <location>
        <position position="1"/>
    </location>
</feature>
<organism evidence="1 2">
    <name type="scientific">Mucuna pruriens</name>
    <name type="common">Velvet bean</name>
    <name type="synonym">Dolichos pruriens</name>
    <dbReference type="NCBI Taxonomy" id="157652"/>
    <lineage>
        <taxon>Eukaryota</taxon>
        <taxon>Viridiplantae</taxon>
        <taxon>Streptophyta</taxon>
        <taxon>Embryophyta</taxon>
        <taxon>Tracheophyta</taxon>
        <taxon>Spermatophyta</taxon>
        <taxon>Magnoliopsida</taxon>
        <taxon>eudicotyledons</taxon>
        <taxon>Gunneridae</taxon>
        <taxon>Pentapetalae</taxon>
        <taxon>rosids</taxon>
        <taxon>fabids</taxon>
        <taxon>Fabales</taxon>
        <taxon>Fabaceae</taxon>
        <taxon>Papilionoideae</taxon>
        <taxon>50 kb inversion clade</taxon>
        <taxon>NPAAA clade</taxon>
        <taxon>indigoferoid/millettioid clade</taxon>
        <taxon>Phaseoleae</taxon>
        <taxon>Mucuna</taxon>
    </lineage>
</organism>
<dbReference type="EMBL" id="QJKJ01012148">
    <property type="protein sequence ID" value="RDX69339.1"/>
    <property type="molecule type" value="Genomic_DNA"/>
</dbReference>
<protein>
    <submittedName>
        <fullName evidence="1">Uncharacterized protein</fullName>
    </submittedName>
</protein>
<comment type="caution">
    <text evidence="1">The sequence shown here is derived from an EMBL/GenBank/DDBJ whole genome shotgun (WGS) entry which is preliminary data.</text>
</comment>
<dbReference type="Proteomes" id="UP000257109">
    <property type="component" value="Unassembled WGS sequence"/>
</dbReference>
<keyword evidence="2" id="KW-1185">Reference proteome</keyword>
<gene>
    <name evidence="1" type="ORF">CR513_51560</name>
</gene>
<evidence type="ECO:0000313" key="1">
    <source>
        <dbReference type="EMBL" id="RDX69339.1"/>
    </source>
</evidence>
<name>A0A371ETS1_MUCPR</name>